<dbReference type="Proteomes" id="UP000611215">
    <property type="component" value="Unassembled WGS sequence"/>
</dbReference>
<name>A0ABS0EMQ1_9FLAO</name>
<feature type="transmembrane region" description="Helical" evidence="1">
    <location>
        <begin position="20"/>
        <end position="39"/>
    </location>
</feature>
<keyword evidence="1" id="KW-1133">Transmembrane helix</keyword>
<evidence type="ECO:0000256" key="1">
    <source>
        <dbReference type="SAM" id="Phobius"/>
    </source>
</evidence>
<gene>
    <name evidence="2" type="ORF">ITJ86_16800</name>
</gene>
<protein>
    <recommendedName>
        <fullName evidence="4">DUF4760 domain-containing protein</fullName>
    </recommendedName>
</protein>
<accession>A0ABS0EMQ1</accession>
<dbReference type="EMBL" id="JADOET010000026">
    <property type="protein sequence ID" value="MBF8151563.1"/>
    <property type="molecule type" value="Genomic_DNA"/>
</dbReference>
<organism evidence="2 3">
    <name type="scientific">Winogradskyella marina</name>
    <dbReference type="NCBI Taxonomy" id="2785530"/>
    <lineage>
        <taxon>Bacteria</taxon>
        <taxon>Pseudomonadati</taxon>
        <taxon>Bacteroidota</taxon>
        <taxon>Flavobacteriia</taxon>
        <taxon>Flavobacteriales</taxon>
        <taxon>Flavobacteriaceae</taxon>
        <taxon>Winogradskyella</taxon>
    </lineage>
</organism>
<keyword evidence="1" id="KW-0472">Membrane</keyword>
<proteinExistence type="predicted"/>
<reference evidence="2 3" key="1">
    <citation type="submission" date="2020-11" db="EMBL/GenBank/DDBJ databases">
        <title>Winogradskyella marina sp. nov., isolated from marine sediment.</title>
        <authorList>
            <person name="Bo J."/>
            <person name="Wang S."/>
            <person name="Song X."/>
            <person name="Du Z."/>
        </authorList>
    </citation>
    <scope>NUCLEOTIDE SEQUENCE [LARGE SCALE GENOMIC DNA]</scope>
    <source>
        <strain evidence="2 3">F6397</strain>
    </source>
</reference>
<evidence type="ECO:0000313" key="3">
    <source>
        <dbReference type="Proteomes" id="UP000611215"/>
    </source>
</evidence>
<evidence type="ECO:0008006" key="4">
    <source>
        <dbReference type="Google" id="ProtNLM"/>
    </source>
</evidence>
<dbReference type="RefSeq" id="WP_195872815.1">
    <property type="nucleotide sequence ID" value="NZ_JADOET010000026.1"/>
</dbReference>
<sequence length="181" mass="21636">MEDILRKLFTEWKLDTWANVLEVVGFGITIISLIIALFVKSELTRLKLSYIFDNRIKQHTKLLKKSASNLNSFFDDYDNNLNSIKAELNICSSELQDLKTKLGFWQGMKCRLLIYRINRRLTKKFTEKKKDSYPILEFLLKYPKRIYKTTYDDNWIIYCKLHGIIRQIENIKRNKEKSLTI</sequence>
<keyword evidence="1" id="KW-0812">Transmembrane</keyword>
<comment type="caution">
    <text evidence="2">The sequence shown here is derived from an EMBL/GenBank/DDBJ whole genome shotgun (WGS) entry which is preliminary data.</text>
</comment>
<keyword evidence="3" id="KW-1185">Reference proteome</keyword>
<evidence type="ECO:0000313" key="2">
    <source>
        <dbReference type="EMBL" id="MBF8151563.1"/>
    </source>
</evidence>